<dbReference type="RefSeq" id="WP_073147692.1">
    <property type="nucleotide sequence ID" value="NZ_FRAG01000009.1"/>
</dbReference>
<sequence length="67" mass="8017">MKPNNNNDTEKVILNHNGQRKAIMHECSRLLRSERYIAIKRNFDTREVALVIVPIVWEIYISYSMHF</sequence>
<evidence type="ECO:0000313" key="2">
    <source>
        <dbReference type="Proteomes" id="UP000184465"/>
    </source>
</evidence>
<proteinExistence type="predicted"/>
<protein>
    <submittedName>
        <fullName evidence="1">YIEGIA protein</fullName>
    </submittedName>
</protein>
<keyword evidence="2" id="KW-1185">Reference proteome</keyword>
<dbReference type="AlphaFoldDB" id="A0A1M6M583"/>
<organism evidence="1 2">
    <name type="scientific">Paramaledivibacter caminithermalis (strain DSM 15212 / CIP 107654 / DViRD3)</name>
    <name type="common">Clostridium caminithermale</name>
    <dbReference type="NCBI Taxonomy" id="1121301"/>
    <lineage>
        <taxon>Bacteria</taxon>
        <taxon>Bacillati</taxon>
        <taxon>Bacillota</taxon>
        <taxon>Clostridia</taxon>
        <taxon>Peptostreptococcales</taxon>
        <taxon>Caminicellaceae</taxon>
        <taxon>Paramaledivibacter</taxon>
    </lineage>
</organism>
<accession>A0A1M6M583</accession>
<reference evidence="1 2" key="1">
    <citation type="submission" date="2016-11" db="EMBL/GenBank/DDBJ databases">
        <authorList>
            <person name="Jaros S."/>
            <person name="Januszkiewicz K."/>
            <person name="Wedrychowicz H."/>
        </authorList>
    </citation>
    <scope>NUCLEOTIDE SEQUENCE [LARGE SCALE GENOMIC DNA]</scope>
    <source>
        <strain evidence="1 2">DSM 15212</strain>
    </source>
</reference>
<dbReference type="EMBL" id="FRAG01000009">
    <property type="protein sequence ID" value="SHJ78606.1"/>
    <property type="molecule type" value="Genomic_DNA"/>
</dbReference>
<dbReference type="Proteomes" id="UP000184465">
    <property type="component" value="Unassembled WGS sequence"/>
</dbReference>
<name>A0A1M6M583_PARC5</name>
<dbReference type="STRING" id="1121301.SAMN02745912_01058"/>
<gene>
    <name evidence="1" type="ORF">SAMN02745912_01058</name>
</gene>
<evidence type="ECO:0000313" key="1">
    <source>
        <dbReference type="EMBL" id="SHJ78606.1"/>
    </source>
</evidence>